<comment type="caution">
    <text evidence="2">The sequence shown here is derived from an EMBL/GenBank/DDBJ whole genome shotgun (WGS) entry which is preliminary data.</text>
</comment>
<dbReference type="Pfam" id="PF01261">
    <property type="entry name" value="AP_endonuc_2"/>
    <property type="match status" value="1"/>
</dbReference>
<reference evidence="2 3" key="1">
    <citation type="submission" date="2019-08" db="EMBL/GenBank/DDBJ databases">
        <title>In-depth cultivation of the pig gut microbiome towards novel bacterial diversity and tailored functional studies.</title>
        <authorList>
            <person name="Wylensek D."/>
            <person name="Hitch T.C.A."/>
            <person name="Clavel T."/>
        </authorList>
    </citation>
    <scope>NUCLEOTIDE SEQUENCE [LARGE SCALE GENOMIC DNA]</scope>
    <source>
        <strain evidence="2 3">BBE-744-WT-12</strain>
    </source>
</reference>
<name>A0A844FZ42_9BACT</name>
<dbReference type="GO" id="GO:0016853">
    <property type="term" value="F:isomerase activity"/>
    <property type="evidence" value="ECO:0007669"/>
    <property type="project" value="UniProtKB-KW"/>
</dbReference>
<feature type="domain" description="Xylose isomerase-like TIM barrel" evidence="1">
    <location>
        <begin position="20"/>
        <end position="268"/>
    </location>
</feature>
<evidence type="ECO:0000259" key="1">
    <source>
        <dbReference type="Pfam" id="PF01261"/>
    </source>
</evidence>
<dbReference type="PANTHER" id="PTHR12110:SF53">
    <property type="entry name" value="BLR5974 PROTEIN"/>
    <property type="match status" value="1"/>
</dbReference>
<dbReference type="InterPro" id="IPR036237">
    <property type="entry name" value="Xyl_isomerase-like_sf"/>
</dbReference>
<protein>
    <submittedName>
        <fullName evidence="2">Sugar phosphate isomerase/epimerase</fullName>
    </submittedName>
</protein>
<evidence type="ECO:0000313" key="2">
    <source>
        <dbReference type="EMBL" id="MST96547.1"/>
    </source>
</evidence>
<keyword evidence="2" id="KW-0413">Isomerase</keyword>
<sequence length="301" mass="33899">MKIALNTDYYSGTGSPEMPLRYLAEAGFTHVHWCHQWCTDFLYGKAEIDAIGRLLRGLGLTLLDIHGSAGVEKCWFSTVEYQRRAGVELVANRVGMFTALGGTGAVMMHVPCFQCGQDEAARQRVLLQFDALRRSLDELMPELERAQVPLALENMWGDDWKLLNALLDAYPPERVGITYDSGHGNSDCLRQLELLNAARERLTALHLHDNDGSSDLHQPPFYGTVDWERLAEILAASPYPRELSFELAMRNTPYFDKGRQEQTPEAIRAFLGNAMLCCERFAELAEKKRCRNRDVTAAANT</sequence>
<dbReference type="EMBL" id="VUNS01000004">
    <property type="protein sequence ID" value="MST96547.1"/>
    <property type="molecule type" value="Genomic_DNA"/>
</dbReference>
<gene>
    <name evidence="2" type="ORF">FYJ85_05745</name>
</gene>
<organism evidence="2 3">
    <name type="scientific">Victivallis lenta</name>
    <dbReference type="NCBI Taxonomy" id="2606640"/>
    <lineage>
        <taxon>Bacteria</taxon>
        <taxon>Pseudomonadati</taxon>
        <taxon>Lentisphaerota</taxon>
        <taxon>Lentisphaeria</taxon>
        <taxon>Victivallales</taxon>
        <taxon>Victivallaceae</taxon>
        <taxon>Victivallis</taxon>
    </lineage>
</organism>
<proteinExistence type="predicted"/>
<dbReference type="PANTHER" id="PTHR12110">
    <property type="entry name" value="HYDROXYPYRUVATE ISOMERASE"/>
    <property type="match status" value="1"/>
</dbReference>
<dbReference type="InterPro" id="IPR050312">
    <property type="entry name" value="IolE/XylAMocC-like"/>
</dbReference>
<dbReference type="RefSeq" id="WP_154417254.1">
    <property type="nucleotide sequence ID" value="NZ_DBFCGB010000074.1"/>
</dbReference>
<dbReference type="InterPro" id="IPR013022">
    <property type="entry name" value="Xyl_isomerase-like_TIM-brl"/>
</dbReference>
<dbReference type="AlphaFoldDB" id="A0A844FZ42"/>
<dbReference type="Gene3D" id="3.20.20.150">
    <property type="entry name" value="Divalent-metal-dependent TIM barrel enzymes"/>
    <property type="match status" value="1"/>
</dbReference>
<keyword evidence="3" id="KW-1185">Reference proteome</keyword>
<evidence type="ECO:0000313" key="3">
    <source>
        <dbReference type="Proteomes" id="UP000435649"/>
    </source>
</evidence>
<dbReference type="SUPFAM" id="SSF51658">
    <property type="entry name" value="Xylose isomerase-like"/>
    <property type="match status" value="1"/>
</dbReference>
<accession>A0A844FZ42</accession>
<dbReference type="Proteomes" id="UP000435649">
    <property type="component" value="Unassembled WGS sequence"/>
</dbReference>